<sequence>MKHQTHVSFIGAGEIGSALVTLISHSGAQIEQWDVDSSKVPHQKSLETVVSEADILFFCVPSWILRVAVKPILPHLKKKTLCVFVSKGIETKTHLLIDGLARDILPKGQPIALLSGPMLAEELIDGHGGAACVGTKSLADFKRLDAIFSEQDLHLTFASDMKSVAVAGVLKNIYAIALGIAAGLEWGDNRKGWLVAECVQEMITIMRALKADPSYALSQAGLGDFMATGMSTYSSNHSVGRALATSSTCEIKSEGCQSLPSLVKKLGTKTVKTLPVIQALRAVLENGANTKETFEELFHC</sequence>
<dbReference type="SUPFAM" id="SSF48179">
    <property type="entry name" value="6-phosphogluconate dehydrogenase C-terminal domain-like"/>
    <property type="match status" value="1"/>
</dbReference>
<protein>
    <recommendedName>
        <fullName evidence="13">Glycerol-3-phosphate dehydrogenase (NAD(P)(+))</fullName>
    </recommendedName>
</protein>
<feature type="active site" description="Proton acceptor" evidence="7">
    <location>
        <position position="171"/>
    </location>
</feature>
<evidence type="ECO:0000313" key="12">
    <source>
        <dbReference type="Proteomes" id="UP000177331"/>
    </source>
</evidence>
<dbReference type="Gene3D" id="1.10.1040.10">
    <property type="entry name" value="N-(1-d-carboxylethyl)-l-norvaline Dehydrogenase, domain 2"/>
    <property type="match status" value="1"/>
</dbReference>
<dbReference type="Proteomes" id="UP000177331">
    <property type="component" value="Unassembled WGS sequence"/>
</dbReference>
<comment type="caution">
    <text evidence="11">The sequence shown here is derived from an EMBL/GenBank/DDBJ whole genome shotgun (WGS) entry which is preliminary data.</text>
</comment>
<proteinExistence type="inferred from homology"/>
<keyword evidence="4" id="KW-0443">Lipid metabolism</keyword>
<dbReference type="STRING" id="1802421.A2318_04105"/>
<feature type="binding site" evidence="8">
    <location>
        <position position="120"/>
    </location>
    <ligand>
        <name>NAD(+)</name>
        <dbReference type="ChEBI" id="CHEBI:57540"/>
    </ligand>
</feature>
<dbReference type="GO" id="GO:0005975">
    <property type="term" value="P:carbohydrate metabolic process"/>
    <property type="evidence" value="ECO:0007669"/>
    <property type="project" value="InterPro"/>
</dbReference>
<evidence type="ECO:0000256" key="4">
    <source>
        <dbReference type="ARBA" id="ARBA00023098"/>
    </source>
</evidence>
<dbReference type="PROSITE" id="PS00957">
    <property type="entry name" value="NAD_G3PDH"/>
    <property type="match status" value="1"/>
</dbReference>
<evidence type="ECO:0000259" key="9">
    <source>
        <dbReference type="Pfam" id="PF01210"/>
    </source>
</evidence>
<dbReference type="GO" id="GO:0005829">
    <property type="term" value="C:cytosol"/>
    <property type="evidence" value="ECO:0007669"/>
    <property type="project" value="TreeGrafter"/>
</dbReference>
<dbReference type="InterPro" id="IPR006168">
    <property type="entry name" value="G3P_DH_NAD-dep"/>
</dbReference>
<evidence type="ECO:0000256" key="3">
    <source>
        <dbReference type="ARBA" id="ARBA00023002"/>
    </source>
</evidence>
<dbReference type="InterPro" id="IPR013328">
    <property type="entry name" value="6PGD_dom2"/>
</dbReference>
<dbReference type="InterPro" id="IPR008927">
    <property type="entry name" value="6-PGluconate_DH-like_C_sf"/>
</dbReference>
<dbReference type="InterPro" id="IPR011128">
    <property type="entry name" value="G3P_DH_NAD-dep_N"/>
</dbReference>
<comment type="similarity">
    <text evidence="1">Belongs to the NAD-dependent glycerol-3-phosphate dehydrogenase family.</text>
</comment>
<evidence type="ECO:0000313" key="11">
    <source>
        <dbReference type="EMBL" id="OGL96803.1"/>
    </source>
</evidence>
<dbReference type="SUPFAM" id="SSF51735">
    <property type="entry name" value="NAD(P)-binding Rossmann-fold domains"/>
    <property type="match status" value="1"/>
</dbReference>
<evidence type="ECO:0000256" key="5">
    <source>
        <dbReference type="ARBA" id="ARBA00023209"/>
    </source>
</evidence>
<dbReference type="AlphaFoldDB" id="A0A1F7W1W4"/>
<keyword evidence="2" id="KW-0444">Lipid biosynthesis</keyword>
<evidence type="ECO:0000256" key="8">
    <source>
        <dbReference type="PIRSR" id="PIRSR000114-3"/>
    </source>
</evidence>
<dbReference type="PANTHER" id="PTHR11728">
    <property type="entry name" value="GLYCEROL-3-PHOSPHATE DEHYDROGENASE"/>
    <property type="match status" value="1"/>
</dbReference>
<dbReference type="InterPro" id="IPR006109">
    <property type="entry name" value="G3P_DH_NAD-dep_C"/>
</dbReference>
<dbReference type="PIRSF" id="PIRSF000114">
    <property type="entry name" value="Glycerol-3-P_dh"/>
    <property type="match status" value="1"/>
</dbReference>
<accession>A0A1F7W1W4</accession>
<dbReference type="GO" id="GO:0016616">
    <property type="term" value="F:oxidoreductase activity, acting on the CH-OH group of donors, NAD or NADP as acceptor"/>
    <property type="evidence" value="ECO:0007669"/>
    <property type="project" value="InterPro"/>
</dbReference>
<feature type="domain" description="Glycerol-3-phosphate dehydrogenase NAD-dependent C-terminal" evidence="10">
    <location>
        <begin position="160"/>
        <end position="294"/>
    </location>
</feature>
<dbReference type="GO" id="GO:0046168">
    <property type="term" value="P:glycerol-3-phosphate catabolic process"/>
    <property type="evidence" value="ECO:0007669"/>
    <property type="project" value="InterPro"/>
</dbReference>
<dbReference type="Pfam" id="PF07479">
    <property type="entry name" value="NAD_Gly3P_dh_C"/>
    <property type="match status" value="1"/>
</dbReference>
<name>A0A1F7W1W4_9BACT</name>
<evidence type="ECO:0000256" key="6">
    <source>
        <dbReference type="ARBA" id="ARBA00023264"/>
    </source>
</evidence>
<keyword evidence="5" id="KW-0594">Phospholipid biosynthesis</keyword>
<evidence type="ECO:0008006" key="13">
    <source>
        <dbReference type="Google" id="ProtNLM"/>
    </source>
</evidence>
<keyword evidence="3" id="KW-0560">Oxidoreductase</keyword>
<organism evidence="11 12">
    <name type="scientific">Candidatus Uhrbacteria bacterium RIFOXYB2_FULL_45_11</name>
    <dbReference type="NCBI Taxonomy" id="1802421"/>
    <lineage>
        <taxon>Bacteria</taxon>
        <taxon>Candidatus Uhriibacteriota</taxon>
    </lineage>
</organism>
<dbReference type="GO" id="GO:0051287">
    <property type="term" value="F:NAD binding"/>
    <property type="evidence" value="ECO:0007669"/>
    <property type="project" value="InterPro"/>
</dbReference>
<dbReference type="InterPro" id="IPR036291">
    <property type="entry name" value="NAD(P)-bd_dom_sf"/>
</dbReference>
<keyword evidence="8" id="KW-0520">NAD</keyword>
<feature type="binding site" evidence="8">
    <location>
        <begin position="11"/>
        <end position="16"/>
    </location>
    <ligand>
        <name>NAD(+)</name>
        <dbReference type="ChEBI" id="CHEBI:57540"/>
    </ligand>
</feature>
<dbReference type="Gene3D" id="3.40.50.720">
    <property type="entry name" value="NAD(P)-binding Rossmann-like Domain"/>
    <property type="match status" value="1"/>
</dbReference>
<dbReference type="GO" id="GO:0008654">
    <property type="term" value="P:phospholipid biosynthetic process"/>
    <property type="evidence" value="ECO:0007669"/>
    <property type="project" value="UniProtKB-KW"/>
</dbReference>
<evidence type="ECO:0000259" key="10">
    <source>
        <dbReference type="Pfam" id="PF07479"/>
    </source>
</evidence>
<dbReference type="Pfam" id="PF01210">
    <property type="entry name" value="NAD_Gly3P_dh_N"/>
    <property type="match status" value="1"/>
</dbReference>
<dbReference type="PANTHER" id="PTHR11728:SF1">
    <property type="entry name" value="GLYCEROL-3-PHOSPHATE DEHYDROGENASE [NAD(+)] 2, CHLOROPLASTIC"/>
    <property type="match status" value="1"/>
</dbReference>
<feature type="domain" description="Glycerol-3-phosphate dehydrogenase NAD-dependent N-terminal" evidence="9">
    <location>
        <begin position="39"/>
        <end position="136"/>
    </location>
</feature>
<gene>
    <name evidence="11" type="ORF">A2318_04105</name>
</gene>
<evidence type="ECO:0000256" key="2">
    <source>
        <dbReference type="ARBA" id="ARBA00022516"/>
    </source>
</evidence>
<evidence type="ECO:0000256" key="1">
    <source>
        <dbReference type="ARBA" id="ARBA00011009"/>
    </source>
</evidence>
<keyword evidence="6" id="KW-1208">Phospholipid metabolism</keyword>
<evidence type="ECO:0000256" key="7">
    <source>
        <dbReference type="PIRSR" id="PIRSR000114-1"/>
    </source>
</evidence>
<reference evidence="11 12" key="1">
    <citation type="journal article" date="2016" name="Nat. Commun.">
        <title>Thousands of microbial genomes shed light on interconnected biogeochemical processes in an aquifer system.</title>
        <authorList>
            <person name="Anantharaman K."/>
            <person name="Brown C.T."/>
            <person name="Hug L.A."/>
            <person name="Sharon I."/>
            <person name="Castelle C.J."/>
            <person name="Probst A.J."/>
            <person name="Thomas B.C."/>
            <person name="Singh A."/>
            <person name="Wilkins M.J."/>
            <person name="Karaoz U."/>
            <person name="Brodie E.L."/>
            <person name="Williams K.H."/>
            <person name="Hubbard S.S."/>
            <person name="Banfield J.F."/>
        </authorList>
    </citation>
    <scope>NUCLEOTIDE SEQUENCE [LARGE SCALE GENOMIC DNA]</scope>
</reference>
<dbReference type="EMBL" id="MGFD01000063">
    <property type="protein sequence ID" value="OGL96803.1"/>
    <property type="molecule type" value="Genomic_DNA"/>
</dbReference>